<evidence type="ECO:0000256" key="1">
    <source>
        <dbReference type="SAM" id="MobiDB-lite"/>
    </source>
</evidence>
<dbReference type="InterPro" id="IPR014044">
    <property type="entry name" value="CAP_dom"/>
</dbReference>
<dbReference type="SUPFAM" id="SSF55797">
    <property type="entry name" value="PR-1-like"/>
    <property type="match status" value="1"/>
</dbReference>
<evidence type="ECO:0000313" key="3">
    <source>
        <dbReference type="EMBL" id="WAR16933.1"/>
    </source>
</evidence>
<dbReference type="InterPro" id="IPR034113">
    <property type="entry name" value="SCP_GAPR1-like"/>
</dbReference>
<dbReference type="PRINTS" id="PR00837">
    <property type="entry name" value="V5TPXLIKE"/>
</dbReference>
<gene>
    <name evidence="3" type="ORF">MAR_031527</name>
</gene>
<feature type="region of interest" description="Disordered" evidence="1">
    <location>
        <begin position="1"/>
        <end position="30"/>
    </location>
</feature>
<keyword evidence="4" id="KW-1185">Reference proteome</keyword>
<dbReference type="InterPro" id="IPR001283">
    <property type="entry name" value="CRISP-related"/>
</dbReference>
<evidence type="ECO:0000313" key="4">
    <source>
        <dbReference type="Proteomes" id="UP001164746"/>
    </source>
</evidence>
<accession>A0ABY7F420</accession>
<dbReference type="InterPro" id="IPR035940">
    <property type="entry name" value="CAP_sf"/>
</dbReference>
<dbReference type="Pfam" id="PF00188">
    <property type="entry name" value="CAP"/>
    <property type="match status" value="1"/>
</dbReference>
<feature type="compositionally biased region" description="Polar residues" evidence="1">
    <location>
        <begin position="9"/>
        <end position="25"/>
    </location>
</feature>
<protein>
    <submittedName>
        <fullName evidence="3">GAPR1-like protein</fullName>
    </submittedName>
</protein>
<feature type="region of interest" description="Disordered" evidence="1">
    <location>
        <begin position="244"/>
        <end position="305"/>
    </location>
</feature>
<dbReference type="SMART" id="SM00198">
    <property type="entry name" value="SCP"/>
    <property type="match status" value="1"/>
</dbReference>
<dbReference type="Gene3D" id="3.40.33.10">
    <property type="entry name" value="CAP"/>
    <property type="match status" value="1"/>
</dbReference>
<proteinExistence type="predicted"/>
<sequence length="305" mass="34241">MGCTASMIAETNSTKTKNYGYQKVSQPKKDREVVPDFTLASEVKGGEVNSRKEKSEVTKMKEKEKQGVDFLDEAVKIHNEYRSRHGVADLKPSKPLTAQAQKWANEIAERGMLIHSECKLTNGDQIGENIYMCWSSNGNNEVIARDAVRSWYNGVVHYNFDSPEFSYKTGYFTQVVWTESKLLGIACAKSNEGNIYVVANYAPAGNVHGCFHRNVLPRTDSPRNPDGSLMDNIDAFSKRDIKNNTVRGEISANESSPRGKNEIESDDVIKNVDDANENKLIMDRGQNKLNDDDVIEKTDEQIEMT</sequence>
<dbReference type="CDD" id="cd05382">
    <property type="entry name" value="CAP_GAPR1-like"/>
    <property type="match status" value="1"/>
</dbReference>
<organism evidence="3 4">
    <name type="scientific">Mya arenaria</name>
    <name type="common">Soft-shell clam</name>
    <dbReference type="NCBI Taxonomy" id="6604"/>
    <lineage>
        <taxon>Eukaryota</taxon>
        <taxon>Metazoa</taxon>
        <taxon>Spiralia</taxon>
        <taxon>Lophotrochozoa</taxon>
        <taxon>Mollusca</taxon>
        <taxon>Bivalvia</taxon>
        <taxon>Autobranchia</taxon>
        <taxon>Heteroconchia</taxon>
        <taxon>Euheterodonta</taxon>
        <taxon>Imparidentia</taxon>
        <taxon>Neoheterodontei</taxon>
        <taxon>Myida</taxon>
        <taxon>Myoidea</taxon>
        <taxon>Myidae</taxon>
        <taxon>Mya</taxon>
    </lineage>
</organism>
<feature type="compositionally biased region" description="Basic and acidic residues" evidence="1">
    <location>
        <begin position="257"/>
        <end position="305"/>
    </location>
</feature>
<feature type="domain" description="SCP" evidence="2">
    <location>
        <begin position="69"/>
        <end position="209"/>
    </location>
</feature>
<dbReference type="EMBL" id="CP111021">
    <property type="protein sequence ID" value="WAR16933.1"/>
    <property type="molecule type" value="Genomic_DNA"/>
</dbReference>
<evidence type="ECO:0000259" key="2">
    <source>
        <dbReference type="SMART" id="SM00198"/>
    </source>
</evidence>
<dbReference type="Proteomes" id="UP001164746">
    <property type="component" value="Chromosome 10"/>
</dbReference>
<dbReference type="PANTHER" id="PTHR10334">
    <property type="entry name" value="CYSTEINE-RICH SECRETORY PROTEIN-RELATED"/>
    <property type="match status" value="1"/>
</dbReference>
<name>A0ABY7F420_MYAAR</name>
<reference evidence="3" key="1">
    <citation type="submission" date="2022-11" db="EMBL/GenBank/DDBJ databases">
        <title>Centuries of genome instability and evolution in soft-shell clam transmissible cancer (bioRxiv).</title>
        <authorList>
            <person name="Hart S.F.M."/>
            <person name="Yonemitsu M.A."/>
            <person name="Giersch R.M."/>
            <person name="Beal B.F."/>
            <person name="Arriagada G."/>
            <person name="Davis B.W."/>
            <person name="Ostrander E.A."/>
            <person name="Goff S.P."/>
            <person name="Metzger M.J."/>
        </authorList>
    </citation>
    <scope>NUCLEOTIDE SEQUENCE</scope>
    <source>
        <strain evidence="3">MELC-2E11</strain>
        <tissue evidence="3">Siphon/mantle</tissue>
    </source>
</reference>